<evidence type="ECO:0000256" key="4">
    <source>
        <dbReference type="ARBA" id="ARBA00023136"/>
    </source>
</evidence>
<sequence>MYWTEALILAVALSMDAAAMGMADGLKEPKMRRFKHLMIAVAFGLAQGIFPTIGYFAGISFAEALSKYMPYIACGVLMFLGIKMIIEGCKKEKEGVDKPLTAITILLQAVAGAIDALAVGVTYIEETTGRALSVFAIIAAMTFLIVTVSVWLGKKFGNRFSGKAQVFGGVILILLALKSLLDGLGIL</sequence>
<dbReference type="Proteomes" id="UP000886891">
    <property type="component" value="Unassembled WGS sequence"/>
</dbReference>
<evidence type="ECO:0000256" key="5">
    <source>
        <dbReference type="SAM" id="Phobius"/>
    </source>
</evidence>
<dbReference type="PANTHER" id="PTHR35529">
    <property type="entry name" value="MANGANESE EFFLUX PUMP MNTP-RELATED"/>
    <property type="match status" value="1"/>
</dbReference>
<evidence type="ECO:0000313" key="6">
    <source>
        <dbReference type="EMBL" id="HIU99543.1"/>
    </source>
</evidence>
<feature type="transmembrane region" description="Helical" evidence="5">
    <location>
        <begin position="130"/>
        <end position="152"/>
    </location>
</feature>
<dbReference type="InterPro" id="IPR003810">
    <property type="entry name" value="Mntp/YtaF"/>
</dbReference>
<keyword evidence="2 5" id="KW-0812">Transmembrane</keyword>
<evidence type="ECO:0000256" key="1">
    <source>
        <dbReference type="ARBA" id="ARBA00022475"/>
    </source>
</evidence>
<gene>
    <name evidence="6" type="ORF">IAB14_00320</name>
</gene>
<keyword evidence="4 5" id="KW-0472">Membrane</keyword>
<accession>A0A9D1SWV8</accession>
<feature type="transmembrane region" description="Helical" evidence="5">
    <location>
        <begin position="164"/>
        <end position="181"/>
    </location>
</feature>
<feature type="transmembrane region" description="Helical" evidence="5">
    <location>
        <begin position="38"/>
        <end position="62"/>
    </location>
</feature>
<dbReference type="AlphaFoldDB" id="A0A9D1SWV8"/>
<dbReference type="Pfam" id="PF02659">
    <property type="entry name" value="Mntp"/>
    <property type="match status" value="1"/>
</dbReference>
<protein>
    <submittedName>
        <fullName evidence="6">Manganese efflux pump</fullName>
    </submittedName>
</protein>
<evidence type="ECO:0000256" key="3">
    <source>
        <dbReference type="ARBA" id="ARBA00022989"/>
    </source>
</evidence>
<reference evidence="6" key="1">
    <citation type="submission" date="2020-10" db="EMBL/GenBank/DDBJ databases">
        <authorList>
            <person name="Gilroy R."/>
        </authorList>
    </citation>
    <scope>NUCLEOTIDE SEQUENCE</scope>
    <source>
        <strain evidence="6">23406</strain>
    </source>
</reference>
<keyword evidence="1" id="KW-1003">Cell membrane</keyword>
<reference evidence="6" key="2">
    <citation type="journal article" date="2021" name="PeerJ">
        <title>Extensive microbial diversity within the chicken gut microbiome revealed by metagenomics and culture.</title>
        <authorList>
            <person name="Gilroy R."/>
            <person name="Ravi A."/>
            <person name="Getino M."/>
            <person name="Pursley I."/>
            <person name="Horton D.L."/>
            <person name="Alikhan N.F."/>
            <person name="Baker D."/>
            <person name="Gharbi K."/>
            <person name="Hall N."/>
            <person name="Watson M."/>
            <person name="Adriaenssens E.M."/>
            <person name="Foster-Nyarko E."/>
            <person name="Jarju S."/>
            <person name="Secka A."/>
            <person name="Antonio M."/>
            <person name="Oren A."/>
            <person name="Chaudhuri R.R."/>
            <person name="La Ragione R."/>
            <person name="Hildebrand F."/>
            <person name="Pallen M.J."/>
        </authorList>
    </citation>
    <scope>NUCLEOTIDE SEQUENCE</scope>
    <source>
        <strain evidence="6">23406</strain>
    </source>
</reference>
<dbReference type="EMBL" id="DVOH01000003">
    <property type="protein sequence ID" value="HIU99543.1"/>
    <property type="molecule type" value="Genomic_DNA"/>
</dbReference>
<keyword evidence="3 5" id="KW-1133">Transmembrane helix</keyword>
<evidence type="ECO:0000313" key="7">
    <source>
        <dbReference type="Proteomes" id="UP000886891"/>
    </source>
</evidence>
<name>A0A9D1SWV8_9FIRM</name>
<feature type="transmembrane region" description="Helical" evidence="5">
    <location>
        <begin position="68"/>
        <end position="88"/>
    </location>
</feature>
<dbReference type="PANTHER" id="PTHR35529:SF1">
    <property type="entry name" value="MANGANESE EFFLUX PUMP MNTP-RELATED"/>
    <property type="match status" value="1"/>
</dbReference>
<organism evidence="6 7">
    <name type="scientific">Candidatus Stercoripulliclostridium merdipullorum</name>
    <dbReference type="NCBI Taxonomy" id="2840952"/>
    <lineage>
        <taxon>Bacteria</taxon>
        <taxon>Bacillati</taxon>
        <taxon>Bacillota</taxon>
        <taxon>Clostridia</taxon>
        <taxon>Eubacteriales</taxon>
        <taxon>Candidatus Stercoripulliclostridium</taxon>
    </lineage>
</organism>
<proteinExistence type="predicted"/>
<feature type="transmembrane region" description="Helical" evidence="5">
    <location>
        <begin position="100"/>
        <end position="124"/>
    </location>
</feature>
<evidence type="ECO:0000256" key="2">
    <source>
        <dbReference type="ARBA" id="ARBA00022692"/>
    </source>
</evidence>
<comment type="caution">
    <text evidence="6">The sequence shown here is derived from an EMBL/GenBank/DDBJ whole genome shotgun (WGS) entry which is preliminary data.</text>
</comment>